<reference evidence="3" key="1">
    <citation type="submission" date="2023-06" db="EMBL/GenBank/DDBJ databases">
        <title>Genomic of Agaribacillus aureum.</title>
        <authorList>
            <person name="Wang G."/>
        </authorList>
    </citation>
    <scope>NUCLEOTIDE SEQUENCE</scope>
    <source>
        <strain evidence="3">BMA12</strain>
    </source>
</reference>
<sequence length="402" mass="45484">MQDKKLHEFISRKLSGYEVPYEGAHWDQMAERLKSGRTGKGGADNNYPGLFLLVLAFSLGLFQLFTRPTSEKLSSHIVENPGKNTNEIQISENNFTVTSPVVAAPAKCIPNRSAALTRLSQKKPGPSRDESGGVLSASAEHDKPYLSKLTAKPPQRWIMPEPNYRTLLIEHKIRLDILSKKIWDDSTTYKVFKRNLDNWKNVVIVCDWTSSMFKYGTQVLSWLAGPRNTENVKGFVFFNDCDSTGRALKVSDQPGQMFTAKSTKTSEVLQTMIEAARKGKANEDLQENDLEAIKYAGEQFPEAEIIVLIADNVSPVRDMEMIKSIKKPVKVIVCGTTLNTKIALQPDYFTIAQKTEGSIHTIEDDLVRLNNIKAGRWIKIGDIYYKYRNKVFKPTRKKHRPR</sequence>
<keyword evidence="2" id="KW-0472">Membrane</keyword>
<evidence type="ECO:0000313" key="3">
    <source>
        <dbReference type="EMBL" id="MDN5212108.1"/>
    </source>
</evidence>
<evidence type="ECO:0000256" key="2">
    <source>
        <dbReference type="SAM" id="Phobius"/>
    </source>
</evidence>
<protein>
    <recommendedName>
        <fullName evidence="5">VWFA domain-containing protein</fullName>
    </recommendedName>
</protein>
<gene>
    <name evidence="3" type="ORF">QQ020_08600</name>
</gene>
<evidence type="ECO:0008006" key="5">
    <source>
        <dbReference type="Google" id="ProtNLM"/>
    </source>
</evidence>
<evidence type="ECO:0000256" key="1">
    <source>
        <dbReference type="SAM" id="MobiDB-lite"/>
    </source>
</evidence>
<keyword evidence="4" id="KW-1185">Reference proteome</keyword>
<name>A0ABT8L301_9BACT</name>
<evidence type="ECO:0000313" key="4">
    <source>
        <dbReference type="Proteomes" id="UP001172083"/>
    </source>
</evidence>
<keyword evidence="2" id="KW-0812">Transmembrane</keyword>
<organism evidence="3 4">
    <name type="scientific">Agaribacillus aureus</name>
    <dbReference type="NCBI Taxonomy" id="3051825"/>
    <lineage>
        <taxon>Bacteria</taxon>
        <taxon>Pseudomonadati</taxon>
        <taxon>Bacteroidota</taxon>
        <taxon>Cytophagia</taxon>
        <taxon>Cytophagales</taxon>
        <taxon>Splendidivirgaceae</taxon>
        <taxon>Agaribacillus</taxon>
    </lineage>
</organism>
<dbReference type="EMBL" id="JAUJEB010000001">
    <property type="protein sequence ID" value="MDN5212108.1"/>
    <property type="molecule type" value="Genomic_DNA"/>
</dbReference>
<feature type="transmembrane region" description="Helical" evidence="2">
    <location>
        <begin position="47"/>
        <end position="65"/>
    </location>
</feature>
<feature type="region of interest" description="Disordered" evidence="1">
    <location>
        <begin position="117"/>
        <end position="139"/>
    </location>
</feature>
<proteinExistence type="predicted"/>
<comment type="caution">
    <text evidence="3">The sequence shown here is derived from an EMBL/GenBank/DDBJ whole genome shotgun (WGS) entry which is preliminary data.</text>
</comment>
<dbReference type="RefSeq" id="WP_346757432.1">
    <property type="nucleotide sequence ID" value="NZ_JAUJEB010000001.1"/>
</dbReference>
<keyword evidence="2" id="KW-1133">Transmembrane helix</keyword>
<accession>A0ABT8L301</accession>
<dbReference type="Proteomes" id="UP001172083">
    <property type="component" value="Unassembled WGS sequence"/>
</dbReference>